<evidence type="ECO:0000256" key="3">
    <source>
        <dbReference type="ARBA" id="ARBA00004651"/>
    </source>
</evidence>
<comment type="catalytic activity">
    <reaction evidence="23">
        <text>a 1,2-diacyl-sn-glycero-3-phospho-L-serine(in) = a 1,2-diacyl-sn-glycero-3-phospho-L-serine(out)</text>
        <dbReference type="Rhea" id="RHEA:38663"/>
        <dbReference type="ChEBI" id="CHEBI:57262"/>
    </reaction>
</comment>
<comment type="subunit">
    <text evidence="37">Homodimer and homotrimer; in response to cyclic AMP or calcium; oligomerization is required for scramblase activity. Component of the mitochondrial permeability transition pore complex (mPTPC), at least composed of SPG7, VDAC1 and PPIF. Interacts with SPG7, NIPSNAP2 and SLC25A30. Interacts with hexokinases including HK1. The HK1-VDAC1 complex interacts with ATF2. Interacts with BCL2L1. Interacts with BAK1. Interacts with RTL10/BOP (via BH3 domain). Interacts with amyloid-beta and APP; induces VDAC1 dephosphorylation. Interacts with TMEM41B. Interacts with BCAP31. Interacts with HSPA9; this interaction couples ITPR1 to VDAC1.</text>
</comment>
<dbReference type="InterPro" id="IPR023614">
    <property type="entry name" value="Porin_dom_sf"/>
</dbReference>
<evidence type="ECO:0000256" key="26">
    <source>
        <dbReference type="ARBA" id="ARBA00034430"/>
    </source>
</evidence>
<comment type="catalytic activity">
    <reaction evidence="27">
        <text>Na(+)(in) = Na(+)(out)</text>
        <dbReference type="Rhea" id="RHEA:34963"/>
        <dbReference type="ChEBI" id="CHEBI:29101"/>
    </reaction>
</comment>
<evidence type="ECO:0000256" key="24">
    <source>
        <dbReference type="ARBA" id="ARBA00024631"/>
    </source>
</evidence>
<comment type="catalytic activity">
    <reaction evidence="29">
        <text>Ca(2+)(in) = Ca(2+)(out)</text>
        <dbReference type="Rhea" id="RHEA:29671"/>
        <dbReference type="ChEBI" id="CHEBI:29108"/>
    </reaction>
</comment>
<feature type="region of interest" description="Disordered" evidence="38">
    <location>
        <begin position="287"/>
        <end position="384"/>
    </location>
</feature>
<keyword evidence="5" id="KW-0813">Transport</keyword>
<evidence type="ECO:0000256" key="13">
    <source>
        <dbReference type="ARBA" id="ARBA00022787"/>
    </source>
</evidence>
<keyword evidence="10 39" id="KW-0812">Transmembrane</keyword>
<dbReference type="Gene3D" id="2.40.160.10">
    <property type="entry name" value="Porin"/>
    <property type="match status" value="1"/>
</dbReference>
<dbReference type="PaxDb" id="10029-XP_007611210.1"/>
<keyword evidence="12" id="KW-0547">Nucleotide-binding</keyword>
<evidence type="ECO:0000256" key="19">
    <source>
        <dbReference type="ARBA" id="ARBA00023114"/>
    </source>
</evidence>
<keyword evidence="16" id="KW-0007">Acetylation</keyword>
<feature type="transmembrane region" description="Helical" evidence="39">
    <location>
        <begin position="418"/>
        <end position="436"/>
    </location>
</feature>
<dbReference type="FunFam" id="2.40.160.10:FF:000001">
    <property type="entry name" value="Voltage-dependent anion-selective channel protein 2"/>
    <property type="match status" value="1"/>
</dbReference>
<keyword evidence="14" id="KW-0067">ATP-binding</keyword>
<keyword evidence="13" id="KW-1000">Mitochondrion outer membrane</keyword>
<protein>
    <recommendedName>
        <fullName evidence="35">Non-selective voltage-gated ion channel VDAC1</fullName>
    </recommendedName>
    <alternativeName>
        <fullName evidence="36">Voltage-dependent anion-selective channel protein 1</fullName>
    </alternativeName>
</protein>
<evidence type="ECO:0000256" key="38">
    <source>
        <dbReference type="SAM" id="MobiDB-lite"/>
    </source>
</evidence>
<comment type="catalytic activity">
    <reaction evidence="33">
        <text>ATP(in) = ATP(out)</text>
        <dbReference type="Rhea" id="RHEA:75687"/>
        <dbReference type="ChEBI" id="CHEBI:30616"/>
    </reaction>
</comment>
<dbReference type="GO" id="GO:0005524">
    <property type="term" value="F:ATP binding"/>
    <property type="evidence" value="ECO:0007669"/>
    <property type="project" value="UniProtKB-KW"/>
</dbReference>
<comment type="catalytic activity">
    <reaction evidence="30">
        <text>L-glutamate(out) = L-glutamate(in)</text>
        <dbReference type="Rhea" id="RHEA:66336"/>
        <dbReference type="ChEBI" id="CHEBI:29985"/>
    </reaction>
</comment>
<keyword evidence="20" id="KW-0496">Mitochondrion</keyword>
<evidence type="ECO:0000256" key="5">
    <source>
        <dbReference type="ARBA" id="ARBA00022448"/>
    </source>
</evidence>
<comment type="similarity">
    <text evidence="4">Belongs to the eukaryotic mitochondrial porin family.</text>
</comment>
<dbReference type="STRING" id="10029.G3H2C6"/>
<keyword evidence="6" id="KW-1134">Transmembrane beta strand</keyword>
<organism evidence="40 41">
    <name type="scientific">Cricetulus griseus</name>
    <name type="common">Chinese hamster</name>
    <name type="synonym">Cricetulus barabensis griseus</name>
    <dbReference type="NCBI Taxonomy" id="10029"/>
    <lineage>
        <taxon>Eukaryota</taxon>
        <taxon>Metazoa</taxon>
        <taxon>Chordata</taxon>
        <taxon>Craniata</taxon>
        <taxon>Vertebrata</taxon>
        <taxon>Euteleostomi</taxon>
        <taxon>Mammalia</taxon>
        <taxon>Eutheria</taxon>
        <taxon>Euarchontoglires</taxon>
        <taxon>Glires</taxon>
        <taxon>Rodentia</taxon>
        <taxon>Myomorpha</taxon>
        <taxon>Muroidea</taxon>
        <taxon>Cricetidae</taxon>
        <taxon>Cricetinae</taxon>
        <taxon>Cricetulus</taxon>
    </lineage>
</organism>
<evidence type="ECO:0000256" key="15">
    <source>
        <dbReference type="ARBA" id="ARBA00022843"/>
    </source>
</evidence>
<evidence type="ECO:0000256" key="27">
    <source>
        <dbReference type="ARBA" id="ARBA00036239"/>
    </source>
</evidence>
<comment type="catalytic activity">
    <reaction evidence="26">
        <text>K(+)(in) = K(+)(out)</text>
        <dbReference type="Rhea" id="RHEA:29463"/>
        <dbReference type="ChEBI" id="CHEBI:29103"/>
    </reaction>
</comment>
<keyword evidence="21 39" id="KW-0472">Membrane</keyword>
<dbReference type="PRINTS" id="PR00185">
    <property type="entry name" value="EUKARYTPORIN"/>
</dbReference>
<evidence type="ECO:0000256" key="10">
    <source>
        <dbReference type="ARBA" id="ARBA00022692"/>
    </source>
</evidence>
<keyword evidence="19" id="KW-0626">Porin</keyword>
<dbReference type="GlyGen" id="G3H2C6">
    <property type="glycosylation" value="1 site"/>
</dbReference>
<name>G3H2C6_CRIGR</name>
<evidence type="ECO:0000256" key="1">
    <source>
        <dbReference type="ARBA" id="ARBA00004314"/>
    </source>
</evidence>
<comment type="catalytic activity">
    <reaction evidence="28">
        <text>dopamine(out) = dopamine(in)</text>
        <dbReference type="Rhea" id="RHEA:73863"/>
        <dbReference type="ChEBI" id="CHEBI:59905"/>
    </reaction>
</comment>
<evidence type="ECO:0000256" key="9">
    <source>
        <dbReference type="ARBA" id="ARBA00022553"/>
    </source>
</evidence>
<evidence type="ECO:0000256" key="7">
    <source>
        <dbReference type="ARBA" id="ARBA00022475"/>
    </source>
</evidence>
<evidence type="ECO:0000256" key="32">
    <source>
        <dbReference type="ARBA" id="ARBA00044892"/>
    </source>
</evidence>
<dbReference type="PANTHER" id="PTHR11743">
    <property type="entry name" value="VOLTAGE-DEPENDENT ANION-SELECTIVE CHANNEL"/>
    <property type="match status" value="1"/>
</dbReference>
<evidence type="ECO:0000256" key="20">
    <source>
        <dbReference type="ARBA" id="ARBA00023128"/>
    </source>
</evidence>
<evidence type="ECO:0000256" key="4">
    <source>
        <dbReference type="ARBA" id="ARBA00007780"/>
    </source>
</evidence>
<comment type="subcellular location">
    <subcellularLocation>
        <location evidence="3">Cell membrane</location>
        <topology evidence="3">Multi-pass membrane protein</topology>
    </subcellularLocation>
    <subcellularLocation>
        <location evidence="1">Membrane raft</location>
        <topology evidence="1">Multi-pass membrane protein</topology>
    </subcellularLocation>
    <subcellularLocation>
        <location evidence="2">Mitochondrion outer membrane</location>
        <topology evidence="2">Multi-pass membrane protein</topology>
    </subcellularLocation>
</comment>
<evidence type="ECO:0000256" key="23">
    <source>
        <dbReference type="ARBA" id="ARBA00024479"/>
    </source>
</evidence>
<keyword evidence="7" id="KW-1003">Cell membrane</keyword>
<evidence type="ECO:0000256" key="28">
    <source>
        <dbReference type="ARBA" id="ARBA00036483"/>
    </source>
</evidence>
<evidence type="ECO:0000256" key="36">
    <source>
        <dbReference type="ARBA" id="ARBA00045025"/>
    </source>
</evidence>
<gene>
    <name evidence="40" type="ORF">I79_004334</name>
</gene>
<evidence type="ECO:0000256" key="30">
    <source>
        <dbReference type="ARBA" id="ARBA00036683"/>
    </source>
</evidence>
<evidence type="ECO:0000313" key="41">
    <source>
        <dbReference type="Proteomes" id="UP000001075"/>
    </source>
</evidence>
<dbReference type="PROSITE" id="PS00558">
    <property type="entry name" value="EUKARYOTIC_PORIN"/>
    <property type="match status" value="1"/>
</dbReference>
<comment type="catalytic activity">
    <reaction evidence="24">
        <text>a 1,2-diacyl-sn-glycero-3-phosphocholine(in) = a 1,2-diacyl-sn-glycero-3-phosphocholine(out)</text>
        <dbReference type="Rhea" id="RHEA:38571"/>
        <dbReference type="ChEBI" id="CHEBI:57643"/>
    </reaction>
</comment>
<dbReference type="PANTHER" id="PTHR11743:SF13">
    <property type="entry name" value="VOLTAGE-DEPENDENT ANION-SELECTIVE CHANNEL PROTEIN 1"/>
    <property type="match status" value="1"/>
</dbReference>
<evidence type="ECO:0000256" key="35">
    <source>
        <dbReference type="ARBA" id="ARBA00044987"/>
    </source>
</evidence>
<dbReference type="AlphaFoldDB" id="G3H2C6"/>
<comment type="catalytic activity">
    <reaction evidence="31">
        <text>acetylcholine(in) = acetylcholine(out)</text>
        <dbReference type="Rhea" id="RHEA:74663"/>
        <dbReference type="ChEBI" id="CHEBI:15355"/>
    </reaction>
</comment>
<evidence type="ECO:0000256" key="39">
    <source>
        <dbReference type="SAM" id="Phobius"/>
    </source>
</evidence>
<keyword evidence="8" id="KW-1017">Isopeptide bond</keyword>
<comment type="function">
    <text evidence="34">Catalyzes the scrambling of phospholipids across the outer mitochondrial membrane; the mechanism is unrelated to channel activity and is capable of translocating both anionic and zwitterionic phospholipids.</text>
</comment>
<dbReference type="FunCoup" id="G3H2C6">
    <property type="interactions" value="1850"/>
</dbReference>
<evidence type="ECO:0000256" key="29">
    <source>
        <dbReference type="ARBA" id="ARBA00036634"/>
    </source>
</evidence>
<keyword evidence="11" id="KW-0053">Apoptosis</keyword>
<evidence type="ECO:0000256" key="2">
    <source>
        <dbReference type="ARBA" id="ARBA00004374"/>
    </source>
</evidence>
<evidence type="ECO:0000256" key="31">
    <source>
        <dbReference type="ARBA" id="ARBA00036778"/>
    </source>
</evidence>
<comment type="catalytic activity">
    <reaction evidence="32">
        <text>Fe(III)-[cytochrome c](out) = Fe(III)-[cytochrome c](in)</text>
        <dbReference type="Rhea" id="RHEA:79311"/>
        <dbReference type="Rhea" id="RHEA-COMP:14399"/>
        <dbReference type="ChEBI" id="CHEBI:29034"/>
    </reaction>
</comment>
<dbReference type="GO" id="GO:0015288">
    <property type="term" value="F:porin activity"/>
    <property type="evidence" value="ECO:0007669"/>
    <property type="project" value="UniProtKB-KW"/>
</dbReference>
<evidence type="ECO:0000313" key="40">
    <source>
        <dbReference type="EMBL" id="EGW03021.1"/>
    </source>
</evidence>
<dbReference type="InParanoid" id="G3H2C6"/>
<dbReference type="GO" id="GO:0005886">
    <property type="term" value="C:plasma membrane"/>
    <property type="evidence" value="ECO:0007669"/>
    <property type="project" value="UniProtKB-SubCell"/>
</dbReference>
<keyword evidence="39" id="KW-1133">Transmembrane helix</keyword>
<dbReference type="Pfam" id="PF17818">
    <property type="entry name" value="KCT2"/>
    <property type="match status" value="1"/>
</dbReference>
<evidence type="ECO:0000256" key="8">
    <source>
        <dbReference type="ARBA" id="ARBA00022499"/>
    </source>
</evidence>
<evidence type="ECO:0000256" key="18">
    <source>
        <dbReference type="ARBA" id="ARBA00023065"/>
    </source>
</evidence>
<evidence type="ECO:0000256" key="37">
    <source>
        <dbReference type="ARBA" id="ARBA00046417"/>
    </source>
</evidence>
<evidence type="ECO:0000256" key="34">
    <source>
        <dbReference type="ARBA" id="ARBA00044941"/>
    </source>
</evidence>
<proteinExistence type="inferred from homology"/>
<dbReference type="Proteomes" id="UP000001075">
    <property type="component" value="Unassembled WGS sequence"/>
</dbReference>
<evidence type="ECO:0000256" key="33">
    <source>
        <dbReference type="ARBA" id="ARBA00044897"/>
    </source>
</evidence>
<reference evidence="41" key="1">
    <citation type="journal article" date="2011" name="Nat. Biotechnol.">
        <title>The genomic sequence of the Chinese hamster ovary (CHO)-K1 cell line.</title>
        <authorList>
            <person name="Xu X."/>
            <person name="Nagarajan H."/>
            <person name="Lewis N.E."/>
            <person name="Pan S."/>
            <person name="Cai Z."/>
            <person name="Liu X."/>
            <person name="Chen W."/>
            <person name="Xie M."/>
            <person name="Wang W."/>
            <person name="Hammond S."/>
            <person name="Andersen M.R."/>
            <person name="Neff N."/>
            <person name="Passarelli B."/>
            <person name="Koh W."/>
            <person name="Fan H.C."/>
            <person name="Wang J."/>
            <person name="Gui Y."/>
            <person name="Lee K.H."/>
            <person name="Betenbaugh M.J."/>
            <person name="Quake S.R."/>
            <person name="Famili I."/>
            <person name="Palsson B.O."/>
            <person name="Wang J."/>
        </authorList>
    </citation>
    <scope>NUCLEOTIDE SEQUENCE [LARGE SCALE GENOMIC DNA]</scope>
    <source>
        <strain evidence="41">CHO K1 cell line</strain>
    </source>
</reference>
<keyword evidence="15" id="KW-0832">Ubl conjugation</keyword>
<comment type="catalytic activity">
    <reaction evidence="22">
        <text>chloride(in) = chloride(out)</text>
        <dbReference type="Rhea" id="RHEA:29823"/>
        <dbReference type="ChEBI" id="CHEBI:17996"/>
    </reaction>
</comment>
<dbReference type="Pfam" id="PF01459">
    <property type="entry name" value="Porin_3"/>
    <property type="match status" value="1"/>
</dbReference>
<dbReference type="GO" id="GO:0008308">
    <property type="term" value="F:voltage-gated monoatomic anion channel activity"/>
    <property type="evidence" value="ECO:0007669"/>
    <property type="project" value="InterPro"/>
</dbReference>
<sequence>MAVPPTYADLGKSARDVFTKGYGFGLIKLDLKTKSENGLEFTSSGSANTETTKVNGSLETKYRWTEYGLTFTEKWNTDNTLGTEITVEDQLTRGLKLTFDSSFSPNTGKKNAKIKTGYKREHINLGCDVVIDMAGPSIRGALVLGYEGWLAGYQMNFETSKSRVTQSNFAVGYKTDEFQLHTNVNDGTEFGGSIYQKVNKKLETAVNLAWTAGNSNTRFGIAAKYQVDPDACFSAKVNNSSLIGLGYTQTLKPGIKLTLSALLDGKNVNADTPEHTSHNSTVSPLAALASGNNTEPSISQISTTVPSPASTEKNGGTSATPTPSVAPVSQDEADGNEDPSMEEEDLLALNSSPSTAKDTLDNGDYGEPDYDWTTNPRDEEPDDNINIEIDRENRRFRGFEDSVKVVKLQPPNREDSHFFFHLLIFAFCTAVVYVTYHNKRKIFLLVQSRKWRDGLCSKTVEYHRLDQNVNEAMPSLKITNDYIF</sequence>
<accession>G3H2C6</accession>
<dbReference type="GO" id="GO:0045121">
    <property type="term" value="C:membrane raft"/>
    <property type="evidence" value="ECO:0007669"/>
    <property type="project" value="UniProtKB-SubCell"/>
</dbReference>
<dbReference type="GO" id="GO:0006915">
    <property type="term" value="P:apoptotic process"/>
    <property type="evidence" value="ECO:0007669"/>
    <property type="project" value="UniProtKB-KW"/>
</dbReference>
<feature type="compositionally biased region" description="Acidic residues" evidence="38">
    <location>
        <begin position="331"/>
        <end position="346"/>
    </location>
</feature>
<evidence type="ECO:0000256" key="11">
    <source>
        <dbReference type="ARBA" id="ARBA00022703"/>
    </source>
</evidence>
<dbReference type="eggNOG" id="KOG3126">
    <property type="taxonomic scope" value="Eukaryota"/>
</dbReference>
<keyword evidence="17" id="KW-0520">NAD</keyword>
<evidence type="ECO:0000256" key="14">
    <source>
        <dbReference type="ARBA" id="ARBA00022840"/>
    </source>
</evidence>
<dbReference type="InterPro" id="IPR027246">
    <property type="entry name" value="Porin_Euk/Tom40"/>
</dbReference>
<evidence type="ECO:0000256" key="6">
    <source>
        <dbReference type="ARBA" id="ARBA00022452"/>
    </source>
</evidence>
<dbReference type="EMBL" id="JH000114">
    <property type="protein sequence ID" value="EGW03021.1"/>
    <property type="molecule type" value="Genomic_DNA"/>
</dbReference>
<evidence type="ECO:0000256" key="12">
    <source>
        <dbReference type="ARBA" id="ARBA00022741"/>
    </source>
</evidence>
<evidence type="ECO:0000256" key="22">
    <source>
        <dbReference type="ARBA" id="ARBA00024167"/>
    </source>
</evidence>
<feature type="compositionally biased region" description="Polar residues" evidence="38">
    <location>
        <begin position="290"/>
        <end position="323"/>
    </location>
</feature>
<evidence type="ECO:0000256" key="25">
    <source>
        <dbReference type="ARBA" id="ARBA00034269"/>
    </source>
</evidence>
<dbReference type="InterPro" id="IPR001925">
    <property type="entry name" value="Porin_Euk"/>
</dbReference>
<keyword evidence="18" id="KW-0406">Ion transport</keyword>
<evidence type="ECO:0000256" key="16">
    <source>
        <dbReference type="ARBA" id="ARBA00022990"/>
    </source>
</evidence>
<evidence type="ECO:0000256" key="17">
    <source>
        <dbReference type="ARBA" id="ARBA00023027"/>
    </source>
</evidence>
<keyword evidence="9" id="KW-0597">Phosphoprotein</keyword>
<dbReference type="GO" id="GO:0005741">
    <property type="term" value="C:mitochondrial outer membrane"/>
    <property type="evidence" value="ECO:0007669"/>
    <property type="project" value="UniProtKB-SubCell"/>
</dbReference>
<comment type="catalytic activity">
    <reaction evidence="25">
        <text>Mg(2+)(in) = Mg(2+)(out)</text>
        <dbReference type="Rhea" id="RHEA:29827"/>
        <dbReference type="ChEBI" id="CHEBI:18420"/>
    </reaction>
</comment>
<dbReference type="CDD" id="cd07306">
    <property type="entry name" value="Porin3_VDAC"/>
    <property type="match status" value="1"/>
</dbReference>
<evidence type="ECO:0000256" key="21">
    <source>
        <dbReference type="ARBA" id="ARBA00023136"/>
    </source>
</evidence>
<dbReference type="GO" id="GO:0046930">
    <property type="term" value="C:pore complex"/>
    <property type="evidence" value="ECO:0007669"/>
    <property type="project" value="UniProtKB-KW"/>
</dbReference>